<proteinExistence type="predicted"/>
<evidence type="ECO:0000313" key="3">
    <source>
        <dbReference type="Proteomes" id="UP001234495"/>
    </source>
</evidence>
<organism evidence="2 3">
    <name type="scientific">Metabacillus malikii</name>
    <dbReference type="NCBI Taxonomy" id="1504265"/>
    <lineage>
        <taxon>Bacteria</taxon>
        <taxon>Bacillati</taxon>
        <taxon>Bacillota</taxon>
        <taxon>Bacilli</taxon>
        <taxon>Bacillales</taxon>
        <taxon>Bacillaceae</taxon>
        <taxon>Metabacillus</taxon>
    </lineage>
</organism>
<dbReference type="EMBL" id="JAUSUD010000013">
    <property type="protein sequence ID" value="MDQ0231504.1"/>
    <property type="molecule type" value="Genomic_DNA"/>
</dbReference>
<dbReference type="PANTHER" id="PTHR36443">
    <property type="entry name" value="BSR5223 PROTEIN"/>
    <property type="match status" value="1"/>
</dbReference>
<keyword evidence="1" id="KW-1133">Transmembrane helix</keyword>
<protein>
    <submittedName>
        <fullName evidence="2">Uncharacterized membrane protein YjjP (DUF1212 family)</fullName>
    </submittedName>
</protein>
<keyword evidence="3" id="KW-1185">Reference proteome</keyword>
<reference evidence="2 3" key="1">
    <citation type="submission" date="2023-07" db="EMBL/GenBank/DDBJ databases">
        <title>Genomic Encyclopedia of Type Strains, Phase IV (KMG-IV): sequencing the most valuable type-strain genomes for metagenomic binning, comparative biology and taxonomic classification.</title>
        <authorList>
            <person name="Goeker M."/>
        </authorList>
    </citation>
    <scope>NUCLEOTIDE SEQUENCE [LARGE SCALE GENOMIC DNA]</scope>
    <source>
        <strain evidence="2 3">DSM 29005</strain>
    </source>
</reference>
<dbReference type="PANTHER" id="PTHR36443:SF1">
    <property type="entry name" value="BSR5223 PROTEIN"/>
    <property type="match status" value="1"/>
</dbReference>
<feature type="transmembrane region" description="Helical" evidence="1">
    <location>
        <begin position="41"/>
        <end position="62"/>
    </location>
</feature>
<evidence type="ECO:0000256" key="1">
    <source>
        <dbReference type="SAM" id="Phobius"/>
    </source>
</evidence>
<accession>A0ABT9ZGU3</accession>
<dbReference type="RefSeq" id="WP_307342574.1">
    <property type="nucleotide sequence ID" value="NZ_JAUSUD010000013.1"/>
</dbReference>
<dbReference type="Proteomes" id="UP001234495">
    <property type="component" value="Unassembled WGS sequence"/>
</dbReference>
<comment type="caution">
    <text evidence="2">The sequence shown here is derived from an EMBL/GenBank/DDBJ whole genome shotgun (WGS) entry which is preliminary data.</text>
</comment>
<name>A0ABT9ZGU3_9BACI</name>
<feature type="transmembrane region" description="Helical" evidence="1">
    <location>
        <begin position="7"/>
        <end position="26"/>
    </location>
</feature>
<gene>
    <name evidence="2" type="ORF">J2S19_002787</name>
</gene>
<evidence type="ECO:0000313" key="2">
    <source>
        <dbReference type="EMBL" id="MDQ0231504.1"/>
    </source>
</evidence>
<keyword evidence="1" id="KW-0472">Membrane</keyword>
<dbReference type="InterPro" id="IPR021320">
    <property type="entry name" value="DUF2905"/>
</dbReference>
<dbReference type="Pfam" id="PF11146">
    <property type="entry name" value="DUF2905"/>
    <property type="match status" value="1"/>
</dbReference>
<sequence>MIDFPKILMILGGVLLIIGFFMQFIGKLPGDIIFKKGNTTVFFPIVTCIVISIVLSIVMSLIGRFK</sequence>
<keyword evidence="1" id="KW-0812">Transmembrane</keyword>